<accession>A0A6M2DAP6</accession>
<evidence type="ECO:0000256" key="1">
    <source>
        <dbReference type="SAM" id="SignalP"/>
    </source>
</evidence>
<evidence type="ECO:0000313" key="2">
    <source>
        <dbReference type="EMBL" id="NOV43383.1"/>
    </source>
</evidence>
<protein>
    <submittedName>
        <fullName evidence="2">Putative secreted protein</fullName>
    </submittedName>
</protein>
<feature type="chain" id="PRO_5026799337" evidence="1">
    <location>
        <begin position="22"/>
        <end position="76"/>
    </location>
</feature>
<sequence>MFCFFFLFFFLFKQTFTRANATPSFASDRSSTTRINARFNRVKAVRTAATSLPIRIPFGERVPEGINPSCFKLDTF</sequence>
<name>A0A6M2DAP6_RHIMP</name>
<feature type="signal peptide" evidence="1">
    <location>
        <begin position="1"/>
        <end position="21"/>
    </location>
</feature>
<reference evidence="2" key="1">
    <citation type="submission" date="2019-09" db="EMBL/GenBank/DDBJ databases">
        <title>Organ-specific transcriptomic study of the physiology of the cattle tick, Rhipicephalus microplus.</title>
        <authorList>
            <person name="Tirloni L."/>
            <person name="Braz G."/>
            <person name="Gandara A.C.P."/>
            <person name="Sabadin G.A."/>
            <person name="da Silva R.M."/>
            <person name="Guizzo M.G."/>
            <person name="Machado J.A."/>
            <person name="Costa E.P."/>
            <person name="Gomes H.F."/>
            <person name="Moraes J."/>
            <person name="Mota M.B.S."/>
            <person name="Mesquita R.D."/>
            <person name="Alvarenga P.H."/>
            <person name="Alves F."/>
            <person name="Seixas A."/>
            <person name="da Fonseca R.N."/>
            <person name="Fogaca A."/>
            <person name="Logullo C."/>
            <person name="Tanaka A."/>
            <person name="Daffre S."/>
            <person name="Termignoni C."/>
            <person name="Vaz I.S.Jr."/>
            <person name="Oliveira P.L."/>
            <person name="Ribeiro J.M."/>
        </authorList>
    </citation>
    <scope>NUCLEOTIDE SEQUENCE</scope>
    <source>
        <strain evidence="2">Porto Alegre</strain>
    </source>
</reference>
<proteinExistence type="predicted"/>
<dbReference type="AlphaFoldDB" id="A0A6M2DAP6"/>
<keyword evidence="1" id="KW-0732">Signal</keyword>
<organism evidence="2">
    <name type="scientific">Rhipicephalus microplus</name>
    <name type="common">Cattle tick</name>
    <name type="synonym">Boophilus microplus</name>
    <dbReference type="NCBI Taxonomy" id="6941"/>
    <lineage>
        <taxon>Eukaryota</taxon>
        <taxon>Metazoa</taxon>
        <taxon>Ecdysozoa</taxon>
        <taxon>Arthropoda</taxon>
        <taxon>Chelicerata</taxon>
        <taxon>Arachnida</taxon>
        <taxon>Acari</taxon>
        <taxon>Parasitiformes</taxon>
        <taxon>Ixodida</taxon>
        <taxon>Ixodoidea</taxon>
        <taxon>Ixodidae</taxon>
        <taxon>Rhipicephalinae</taxon>
        <taxon>Rhipicephalus</taxon>
        <taxon>Boophilus</taxon>
    </lineage>
</organism>
<dbReference type="EMBL" id="GHWJ01010646">
    <property type="protein sequence ID" value="NOV43383.1"/>
    <property type="molecule type" value="Transcribed_RNA"/>
</dbReference>